<comment type="caution">
    <text evidence="1">The sequence shown here is derived from an EMBL/GenBank/DDBJ whole genome shotgun (WGS) entry which is preliminary data.</text>
</comment>
<organism evidence="1 2">
    <name type="scientific">Stylosanthes scabra</name>
    <dbReference type="NCBI Taxonomy" id="79078"/>
    <lineage>
        <taxon>Eukaryota</taxon>
        <taxon>Viridiplantae</taxon>
        <taxon>Streptophyta</taxon>
        <taxon>Embryophyta</taxon>
        <taxon>Tracheophyta</taxon>
        <taxon>Spermatophyta</taxon>
        <taxon>Magnoliopsida</taxon>
        <taxon>eudicotyledons</taxon>
        <taxon>Gunneridae</taxon>
        <taxon>Pentapetalae</taxon>
        <taxon>rosids</taxon>
        <taxon>fabids</taxon>
        <taxon>Fabales</taxon>
        <taxon>Fabaceae</taxon>
        <taxon>Papilionoideae</taxon>
        <taxon>50 kb inversion clade</taxon>
        <taxon>dalbergioids sensu lato</taxon>
        <taxon>Dalbergieae</taxon>
        <taxon>Pterocarpus clade</taxon>
        <taxon>Stylosanthes</taxon>
    </lineage>
</organism>
<reference evidence="1 2" key="1">
    <citation type="journal article" date="2023" name="Plants (Basel)">
        <title>Bridging the Gap: Combining Genomics and Transcriptomics Approaches to Understand Stylosanthes scabra, an Orphan Legume from the Brazilian Caatinga.</title>
        <authorList>
            <person name="Ferreira-Neto J.R.C."/>
            <person name="da Silva M.D."/>
            <person name="Binneck E."/>
            <person name="de Melo N.F."/>
            <person name="da Silva R.H."/>
            <person name="de Melo A.L.T.M."/>
            <person name="Pandolfi V."/>
            <person name="Bustamante F.O."/>
            <person name="Brasileiro-Vidal A.C."/>
            <person name="Benko-Iseppon A.M."/>
        </authorList>
    </citation>
    <scope>NUCLEOTIDE SEQUENCE [LARGE SCALE GENOMIC DNA]</scope>
    <source>
        <tissue evidence="1">Leaves</tissue>
    </source>
</reference>
<dbReference type="EMBL" id="JASCZI010060630">
    <property type="protein sequence ID" value="MED6134780.1"/>
    <property type="molecule type" value="Genomic_DNA"/>
</dbReference>
<name>A0ABU6SFD7_9FABA</name>
<evidence type="ECO:0000313" key="1">
    <source>
        <dbReference type="EMBL" id="MED6134780.1"/>
    </source>
</evidence>
<gene>
    <name evidence="1" type="ORF">PIB30_040121</name>
</gene>
<dbReference type="Proteomes" id="UP001341840">
    <property type="component" value="Unassembled WGS sequence"/>
</dbReference>
<evidence type="ECO:0000313" key="2">
    <source>
        <dbReference type="Proteomes" id="UP001341840"/>
    </source>
</evidence>
<proteinExistence type="predicted"/>
<sequence length="70" mass="7960">MASRSSSRSTASTQRKVLVCTHGERPVLRISVTKDNPERRFWGVSIIRKSVSSSVGLIKSKMKWTVRRRS</sequence>
<protein>
    <submittedName>
        <fullName evidence="1">Uncharacterized protein</fullName>
    </submittedName>
</protein>
<keyword evidence="2" id="KW-1185">Reference proteome</keyword>
<accession>A0ABU6SFD7</accession>